<evidence type="ECO:0000313" key="7">
    <source>
        <dbReference type="Proteomes" id="UP000075391"/>
    </source>
</evidence>
<keyword evidence="2 5" id="KW-0812">Transmembrane</keyword>
<feature type="transmembrane region" description="Helical" evidence="5">
    <location>
        <begin position="99"/>
        <end position="119"/>
    </location>
</feature>
<gene>
    <name evidence="6" type="ORF">AZI85_01580</name>
</gene>
<evidence type="ECO:0000313" key="6">
    <source>
        <dbReference type="EMBL" id="KYG70654.1"/>
    </source>
</evidence>
<dbReference type="OrthoDB" id="3385086at2"/>
<accession>A0A150WW21</accession>
<comment type="subcellular location">
    <subcellularLocation>
        <location evidence="1">Membrane</location>
        <topology evidence="1">Multi-pass membrane protein</topology>
    </subcellularLocation>
</comment>
<evidence type="ECO:0008006" key="8">
    <source>
        <dbReference type="Google" id="ProtNLM"/>
    </source>
</evidence>
<feature type="transmembrane region" description="Helical" evidence="5">
    <location>
        <begin position="69"/>
        <end position="93"/>
    </location>
</feature>
<reference evidence="6 7" key="1">
    <citation type="submission" date="2016-03" db="EMBL/GenBank/DDBJ databases">
        <authorList>
            <person name="Ploux O."/>
        </authorList>
    </citation>
    <scope>NUCLEOTIDE SEQUENCE [LARGE SCALE GENOMIC DNA]</scope>
    <source>
        <strain evidence="6 7">BER2</strain>
    </source>
</reference>
<dbReference type="RefSeq" id="WP_063242428.1">
    <property type="nucleotide sequence ID" value="NZ_LUKF01000001.1"/>
</dbReference>
<evidence type="ECO:0000256" key="3">
    <source>
        <dbReference type="ARBA" id="ARBA00022989"/>
    </source>
</evidence>
<keyword evidence="3 5" id="KW-1133">Transmembrane helix</keyword>
<dbReference type="GO" id="GO:0016020">
    <property type="term" value="C:membrane"/>
    <property type="evidence" value="ECO:0007669"/>
    <property type="project" value="UniProtKB-SubCell"/>
</dbReference>
<dbReference type="InterPro" id="IPR032808">
    <property type="entry name" value="DoxX"/>
</dbReference>
<protein>
    <recommendedName>
        <fullName evidence="8">DoxX family protein</fullName>
    </recommendedName>
</protein>
<evidence type="ECO:0000256" key="1">
    <source>
        <dbReference type="ARBA" id="ARBA00004141"/>
    </source>
</evidence>
<evidence type="ECO:0000256" key="2">
    <source>
        <dbReference type="ARBA" id="ARBA00022692"/>
    </source>
</evidence>
<organism evidence="6 7">
    <name type="scientific">Bdellovibrio bacteriovorus</name>
    <dbReference type="NCBI Taxonomy" id="959"/>
    <lineage>
        <taxon>Bacteria</taxon>
        <taxon>Pseudomonadati</taxon>
        <taxon>Bdellovibrionota</taxon>
        <taxon>Bdellovibrionia</taxon>
        <taxon>Bdellovibrionales</taxon>
        <taxon>Pseudobdellovibrionaceae</taxon>
        <taxon>Bdellovibrio</taxon>
    </lineage>
</organism>
<dbReference type="AlphaFoldDB" id="A0A150WW21"/>
<feature type="transmembrane region" description="Helical" evidence="5">
    <location>
        <begin position="43"/>
        <end position="62"/>
    </location>
</feature>
<name>A0A150WW21_BDEBC</name>
<evidence type="ECO:0000256" key="5">
    <source>
        <dbReference type="SAM" id="Phobius"/>
    </source>
</evidence>
<evidence type="ECO:0000256" key="4">
    <source>
        <dbReference type="ARBA" id="ARBA00023136"/>
    </source>
</evidence>
<dbReference type="Pfam" id="PF13564">
    <property type="entry name" value="DoxX_2"/>
    <property type="match status" value="1"/>
</dbReference>
<dbReference type="EMBL" id="LUKF01000001">
    <property type="protein sequence ID" value="KYG70654.1"/>
    <property type="molecule type" value="Genomic_DNA"/>
</dbReference>
<proteinExistence type="predicted"/>
<comment type="caution">
    <text evidence="6">The sequence shown here is derived from an EMBL/GenBank/DDBJ whole genome shotgun (WGS) entry which is preliminary data.</text>
</comment>
<dbReference type="Proteomes" id="UP000075391">
    <property type="component" value="Unassembled WGS sequence"/>
</dbReference>
<sequence length="123" mass="13343">MSIFLWVLQFALAFHTLIGAVWKFSNTAEATMPTLGAIPQGVWMGLAVLEILLGLCLILPLFKRDMAKAAPIAAGLIAAEMLVFCALHLFSGSTEYGPMIYWLVVAALCGFIAYGRLVLKPIK</sequence>
<keyword evidence="4 5" id="KW-0472">Membrane</keyword>